<gene>
    <name evidence="7" type="ORF">WHR41_08545</name>
</gene>
<dbReference type="InterPro" id="IPR016166">
    <property type="entry name" value="FAD-bd_PCMH"/>
</dbReference>
<dbReference type="GO" id="GO:0071949">
    <property type="term" value="F:FAD binding"/>
    <property type="evidence" value="ECO:0007669"/>
    <property type="project" value="InterPro"/>
</dbReference>
<dbReference type="Proteomes" id="UP000803884">
    <property type="component" value="Unassembled WGS sequence"/>
</dbReference>
<dbReference type="InterPro" id="IPR050416">
    <property type="entry name" value="FAD-linked_Oxidoreductase"/>
</dbReference>
<comment type="caution">
    <text evidence="7">The sequence shown here is derived from an EMBL/GenBank/DDBJ whole genome shotgun (WGS) entry which is preliminary data.</text>
</comment>
<evidence type="ECO:0000313" key="7">
    <source>
        <dbReference type="EMBL" id="KAL1582597.1"/>
    </source>
</evidence>
<dbReference type="RefSeq" id="XP_069225704.1">
    <property type="nucleotide sequence ID" value="XM_069377149.1"/>
</dbReference>
<protein>
    <recommendedName>
        <fullName evidence="6">FAD-binding PCMH-type domain-containing protein</fullName>
    </recommendedName>
</protein>
<dbReference type="SUPFAM" id="SSF56176">
    <property type="entry name" value="FAD-binding/transporter-associated domain-like"/>
    <property type="match status" value="1"/>
</dbReference>
<evidence type="ECO:0000256" key="3">
    <source>
        <dbReference type="ARBA" id="ARBA00022827"/>
    </source>
</evidence>
<feature type="signal peptide" evidence="5">
    <location>
        <begin position="1"/>
        <end position="15"/>
    </location>
</feature>
<dbReference type="PROSITE" id="PS51387">
    <property type="entry name" value="FAD_PCMH"/>
    <property type="match status" value="1"/>
</dbReference>
<dbReference type="InterPro" id="IPR036318">
    <property type="entry name" value="FAD-bd_PCMH-like_sf"/>
</dbReference>
<organism evidence="7 8">
    <name type="scientific">Cladosporium halotolerans</name>
    <dbReference type="NCBI Taxonomy" id="1052096"/>
    <lineage>
        <taxon>Eukaryota</taxon>
        <taxon>Fungi</taxon>
        <taxon>Dikarya</taxon>
        <taxon>Ascomycota</taxon>
        <taxon>Pezizomycotina</taxon>
        <taxon>Dothideomycetes</taxon>
        <taxon>Dothideomycetidae</taxon>
        <taxon>Cladosporiales</taxon>
        <taxon>Cladosporiaceae</taxon>
        <taxon>Cladosporium</taxon>
    </lineage>
</organism>
<evidence type="ECO:0000256" key="2">
    <source>
        <dbReference type="ARBA" id="ARBA00022630"/>
    </source>
</evidence>
<feature type="chain" id="PRO_5044286896" description="FAD-binding PCMH-type domain-containing protein" evidence="5">
    <location>
        <begin position="16"/>
        <end position="499"/>
    </location>
</feature>
<dbReference type="PANTHER" id="PTHR42973">
    <property type="entry name" value="BINDING OXIDOREDUCTASE, PUTATIVE (AFU_ORTHOLOGUE AFUA_1G17690)-RELATED"/>
    <property type="match status" value="1"/>
</dbReference>
<dbReference type="GeneID" id="96009987"/>
<dbReference type="PANTHER" id="PTHR42973:SF53">
    <property type="entry name" value="FAD-BINDING PCMH-TYPE DOMAIN-CONTAINING PROTEIN-RELATED"/>
    <property type="match status" value="1"/>
</dbReference>
<evidence type="ECO:0000256" key="4">
    <source>
        <dbReference type="ARBA" id="ARBA00023002"/>
    </source>
</evidence>
<name>A0AB34KBV7_9PEZI</name>
<dbReference type="EMBL" id="JAAQHG020000047">
    <property type="protein sequence ID" value="KAL1582597.1"/>
    <property type="molecule type" value="Genomic_DNA"/>
</dbReference>
<keyword evidence="4" id="KW-0560">Oxidoreductase</keyword>
<keyword evidence="5" id="KW-0732">Signal</keyword>
<dbReference type="GO" id="GO:0016491">
    <property type="term" value="F:oxidoreductase activity"/>
    <property type="evidence" value="ECO:0007669"/>
    <property type="project" value="UniProtKB-KW"/>
</dbReference>
<feature type="domain" description="FAD-binding PCMH-type" evidence="6">
    <location>
        <begin position="58"/>
        <end position="229"/>
    </location>
</feature>
<comment type="similarity">
    <text evidence="1">Belongs to the oxygen-dependent FAD-linked oxidoreductase family.</text>
</comment>
<dbReference type="Pfam" id="PF01565">
    <property type="entry name" value="FAD_binding_4"/>
    <property type="match status" value="1"/>
</dbReference>
<evidence type="ECO:0000259" key="6">
    <source>
        <dbReference type="PROSITE" id="PS51387"/>
    </source>
</evidence>
<keyword evidence="3" id="KW-0274">FAD</keyword>
<keyword evidence="2" id="KW-0285">Flavoprotein</keyword>
<dbReference type="InterPro" id="IPR016169">
    <property type="entry name" value="FAD-bd_PCMH_sub2"/>
</dbReference>
<evidence type="ECO:0000313" key="8">
    <source>
        <dbReference type="Proteomes" id="UP000803884"/>
    </source>
</evidence>
<reference evidence="7 8" key="1">
    <citation type="journal article" date="2020" name="Microbiol. Resour. Announc.">
        <title>Draft Genome Sequence of a Cladosporium Species Isolated from the Mesophotic Ascidian Didemnum maculosum.</title>
        <authorList>
            <person name="Gioti A."/>
            <person name="Siaperas R."/>
            <person name="Nikolaivits E."/>
            <person name="Le Goff G."/>
            <person name="Ouazzani J."/>
            <person name="Kotoulas G."/>
            <person name="Topakas E."/>
        </authorList>
    </citation>
    <scope>NUCLEOTIDE SEQUENCE [LARGE SCALE GENOMIC DNA]</scope>
    <source>
        <strain evidence="7 8">TM138-S3</strain>
    </source>
</reference>
<dbReference type="AlphaFoldDB" id="A0AB34KBV7"/>
<keyword evidence="8" id="KW-1185">Reference proteome</keyword>
<proteinExistence type="inferred from homology"/>
<dbReference type="InterPro" id="IPR006094">
    <property type="entry name" value="Oxid_FAD_bind_N"/>
</dbReference>
<evidence type="ECO:0000256" key="1">
    <source>
        <dbReference type="ARBA" id="ARBA00005466"/>
    </source>
</evidence>
<accession>A0AB34KBV7</accession>
<sequence length="499" mass="54649">MLSLVAPLLLQAAAAASVKRQSNSNGCDALSEHVPNTIYYRGDDVYNYESTQFWSNNELMDPECVFRPTTADEVAQAVQIMQDTNTQFAVRGGGHMAIKGSNNIDDGPLFVMSNLTALEVNEEDKYAWVGPGHDWGTVFSYLSDYNLTAAGGRLSPVGVPGLLLAGGVNFQGNQHGWAADNVIEYEIVMADGTVKYATACSDPDLFWALKGGSSNFGIVTKFKLNTFPSTQVLAGVYSVTDMDAFLKATANFSQYNTDPLAHVVPQVIQQGNATVGAAILFYDSPDVEKPDCFAPFFEIPSVSSTVAFKTQAEFADETGELVIPHINDMFIAGTHVGKTYEDILRGVQIVNDLFLEAVPALQAIVPEEDLILVCVDWQPLGDLWYKGSQKANPGGNALGFDPETKGTYMAWAEVVEWNGTQYDEQVHEWVKNTTWTIANATQDAGLWDPFTYMGDSTYFQTIYDGYGAENQQRLLDISRKVDPNRVFQKLLPGGYKIGN</sequence>
<dbReference type="Gene3D" id="3.30.465.10">
    <property type="match status" value="1"/>
</dbReference>
<evidence type="ECO:0000256" key="5">
    <source>
        <dbReference type="SAM" id="SignalP"/>
    </source>
</evidence>